<sequence>MIIDELLEPPLARLDAMAPMGDPIRELASATRIAVEPLRGMVLPRPFEHGDVSHPNLLVAEHGERLSVGIVDWELARERGAPGHDLAQFEAFTAFARASAHGRAAEGRAFQEAFSAGGRGRRAFTAGLADSVPLDAIRPLFVLAWARAALRLFDRLAPVNGSVREAVIGGPGPNEAADGPPSDERLLSLLGQSRNAALWQLSLAF</sequence>
<accession>A0A6J7SDB8</accession>
<proteinExistence type="predicted"/>
<dbReference type="AlphaFoldDB" id="A0A6J7SDB8"/>
<protein>
    <submittedName>
        <fullName evidence="1">Unannotated protein</fullName>
    </submittedName>
</protein>
<gene>
    <name evidence="1" type="ORF">UFOPK4150_02129</name>
</gene>
<dbReference type="EMBL" id="CAFBPU010000062">
    <property type="protein sequence ID" value="CAB5039143.1"/>
    <property type="molecule type" value="Genomic_DNA"/>
</dbReference>
<reference evidence="1" key="1">
    <citation type="submission" date="2020-05" db="EMBL/GenBank/DDBJ databases">
        <authorList>
            <person name="Chiriac C."/>
            <person name="Salcher M."/>
            <person name="Ghai R."/>
            <person name="Kavagutti S V."/>
        </authorList>
    </citation>
    <scope>NUCLEOTIDE SEQUENCE</scope>
</reference>
<evidence type="ECO:0000313" key="1">
    <source>
        <dbReference type="EMBL" id="CAB5039143.1"/>
    </source>
</evidence>
<dbReference type="SUPFAM" id="SSF56112">
    <property type="entry name" value="Protein kinase-like (PK-like)"/>
    <property type="match status" value="1"/>
</dbReference>
<name>A0A6J7SDB8_9ZZZZ</name>
<organism evidence="1">
    <name type="scientific">freshwater metagenome</name>
    <dbReference type="NCBI Taxonomy" id="449393"/>
    <lineage>
        <taxon>unclassified sequences</taxon>
        <taxon>metagenomes</taxon>
        <taxon>ecological metagenomes</taxon>
    </lineage>
</organism>
<dbReference type="InterPro" id="IPR011009">
    <property type="entry name" value="Kinase-like_dom_sf"/>
</dbReference>
<dbReference type="Gene3D" id="3.90.1200.10">
    <property type="match status" value="1"/>
</dbReference>